<sequence length="85" mass="9274">MEHDGMILGSCSGGLLHLAFDLERKYDHFIIASSLMSPPFSHGPINDLKILSTEDTYLALHCSDTEVVISERDHGTSVKSVKTTG</sequence>
<dbReference type="EMBL" id="JOJR01001655">
    <property type="protein sequence ID" value="RCN30118.1"/>
    <property type="molecule type" value="Genomic_DNA"/>
</dbReference>
<proteinExistence type="predicted"/>
<name>A0A368FEX6_ANCCA</name>
<dbReference type="OrthoDB" id="10366354at2759"/>
<dbReference type="AlphaFoldDB" id="A0A368FEX6"/>
<evidence type="ECO:0000313" key="1">
    <source>
        <dbReference type="EMBL" id="RCN30118.1"/>
    </source>
</evidence>
<protein>
    <submittedName>
        <fullName evidence="1">Uncharacterized protein</fullName>
    </submittedName>
</protein>
<dbReference type="Proteomes" id="UP000252519">
    <property type="component" value="Unassembled WGS sequence"/>
</dbReference>
<reference evidence="1 2" key="1">
    <citation type="submission" date="2014-10" db="EMBL/GenBank/DDBJ databases">
        <title>Draft genome of the hookworm Ancylostoma caninum.</title>
        <authorList>
            <person name="Mitreva M."/>
        </authorList>
    </citation>
    <scope>NUCLEOTIDE SEQUENCE [LARGE SCALE GENOMIC DNA]</scope>
    <source>
        <strain evidence="1 2">Baltimore</strain>
    </source>
</reference>
<keyword evidence="2" id="KW-1185">Reference proteome</keyword>
<gene>
    <name evidence="1" type="ORF">ANCCAN_24119</name>
</gene>
<accession>A0A368FEX6</accession>
<organism evidence="1 2">
    <name type="scientific">Ancylostoma caninum</name>
    <name type="common">Dog hookworm</name>
    <dbReference type="NCBI Taxonomy" id="29170"/>
    <lineage>
        <taxon>Eukaryota</taxon>
        <taxon>Metazoa</taxon>
        <taxon>Ecdysozoa</taxon>
        <taxon>Nematoda</taxon>
        <taxon>Chromadorea</taxon>
        <taxon>Rhabditida</taxon>
        <taxon>Rhabditina</taxon>
        <taxon>Rhabditomorpha</taxon>
        <taxon>Strongyloidea</taxon>
        <taxon>Ancylostomatidae</taxon>
        <taxon>Ancylostomatinae</taxon>
        <taxon>Ancylostoma</taxon>
    </lineage>
</organism>
<comment type="caution">
    <text evidence="1">The sequence shown here is derived from an EMBL/GenBank/DDBJ whole genome shotgun (WGS) entry which is preliminary data.</text>
</comment>
<evidence type="ECO:0000313" key="2">
    <source>
        <dbReference type="Proteomes" id="UP000252519"/>
    </source>
</evidence>